<evidence type="ECO:0008006" key="2">
    <source>
        <dbReference type="Google" id="ProtNLM"/>
    </source>
</evidence>
<organism evidence="1">
    <name type="scientific">Tanacetum cinerariifolium</name>
    <name type="common">Dalmatian daisy</name>
    <name type="synonym">Chrysanthemum cinerariifolium</name>
    <dbReference type="NCBI Taxonomy" id="118510"/>
    <lineage>
        <taxon>Eukaryota</taxon>
        <taxon>Viridiplantae</taxon>
        <taxon>Streptophyta</taxon>
        <taxon>Embryophyta</taxon>
        <taxon>Tracheophyta</taxon>
        <taxon>Spermatophyta</taxon>
        <taxon>Magnoliopsida</taxon>
        <taxon>eudicotyledons</taxon>
        <taxon>Gunneridae</taxon>
        <taxon>Pentapetalae</taxon>
        <taxon>asterids</taxon>
        <taxon>campanulids</taxon>
        <taxon>Asterales</taxon>
        <taxon>Asteraceae</taxon>
        <taxon>Asteroideae</taxon>
        <taxon>Anthemideae</taxon>
        <taxon>Anthemidinae</taxon>
        <taxon>Tanacetum</taxon>
    </lineage>
</organism>
<reference evidence="1" key="1">
    <citation type="journal article" date="2019" name="Sci. Rep.">
        <title>Draft genome of Tanacetum cinerariifolium, the natural source of mosquito coil.</title>
        <authorList>
            <person name="Yamashiro T."/>
            <person name="Shiraishi A."/>
            <person name="Satake H."/>
            <person name="Nakayama K."/>
        </authorList>
    </citation>
    <scope>NUCLEOTIDE SEQUENCE</scope>
</reference>
<name>A0A699UT64_TANCI</name>
<sequence length="91" mass="10751">VQIDLDEEVARQLEAELNANIMWNVVIEKVKRSERLTYVIMKYQALKRNPLTEAQARRNMIVYLKNIAGYKMNYFKGISCDEIRPLFKEAL</sequence>
<comment type="caution">
    <text evidence="1">The sequence shown here is derived from an EMBL/GenBank/DDBJ whole genome shotgun (WGS) entry which is preliminary data.</text>
</comment>
<protein>
    <recommendedName>
        <fullName evidence="2">Reverse transcriptase domain-containing protein</fullName>
    </recommendedName>
</protein>
<accession>A0A699UT64</accession>
<dbReference type="AlphaFoldDB" id="A0A699UT64"/>
<gene>
    <name evidence="1" type="ORF">Tci_896487</name>
</gene>
<dbReference type="EMBL" id="BKCJ011353061">
    <property type="protein sequence ID" value="GFD24518.1"/>
    <property type="molecule type" value="Genomic_DNA"/>
</dbReference>
<proteinExistence type="predicted"/>
<evidence type="ECO:0000313" key="1">
    <source>
        <dbReference type="EMBL" id="GFD24518.1"/>
    </source>
</evidence>
<feature type="non-terminal residue" evidence="1">
    <location>
        <position position="1"/>
    </location>
</feature>